<dbReference type="RefSeq" id="WP_118698455.1">
    <property type="nucleotide sequence ID" value="NZ_JBBMEI010000041.1"/>
</dbReference>
<keyword evidence="2" id="KW-0808">Transferase</keyword>
<keyword evidence="11" id="KW-1185">Reference proteome</keyword>
<evidence type="ECO:0000256" key="4">
    <source>
        <dbReference type="ARBA" id="ARBA00022984"/>
    </source>
</evidence>
<dbReference type="Gene3D" id="3.10.20.800">
    <property type="match status" value="1"/>
</dbReference>
<dbReference type="InterPro" id="IPR052913">
    <property type="entry name" value="Glycopeptide_resist_protein"/>
</dbReference>
<dbReference type="InterPro" id="IPR038063">
    <property type="entry name" value="Transpep_catalytic_dom"/>
</dbReference>
<keyword evidence="8" id="KW-0472">Membrane</keyword>
<dbReference type="PANTHER" id="PTHR35788">
    <property type="entry name" value="EXPORTED PROTEIN-RELATED"/>
    <property type="match status" value="1"/>
</dbReference>
<reference evidence="10 11" key="1">
    <citation type="submission" date="2024-03" db="EMBL/GenBank/DDBJ databases">
        <title>Human intestinal bacterial collection.</title>
        <authorList>
            <person name="Pauvert C."/>
            <person name="Hitch T.C.A."/>
            <person name="Clavel T."/>
        </authorList>
    </citation>
    <scope>NUCLEOTIDE SEQUENCE [LARGE SCALE GENOMIC DNA]</scope>
    <source>
        <strain evidence="10 11">CLA-AA-H95</strain>
    </source>
</reference>
<dbReference type="PANTHER" id="PTHR35788:SF1">
    <property type="entry name" value="EXPORTED PROTEIN"/>
    <property type="match status" value="1"/>
</dbReference>
<feature type="domain" description="L,D-TPase catalytic" evidence="9">
    <location>
        <begin position="341"/>
        <end position="469"/>
    </location>
</feature>
<evidence type="ECO:0000313" key="10">
    <source>
        <dbReference type="EMBL" id="MEQ2359155.1"/>
    </source>
</evidence>
<evidence type="ECO:0000313" key="11">
    <source>
        <dbReference type="Proteomes" id="UP001446032"/>
    </source>
</evidence>
<keyword evidence="3 6" id="KW-0133">Cell shape</keyword>
<feature type="compositionally biased region" description="Low complexity" evidence="7">
    <location>
        <begin position="422"/>
        <end position="438"/>
    </location>
</feature>
<dbReference type="InterPro" id="IPR005490">
    <property type="entry name" value="LD_TPept_cat_dom"/>
</dbReference>
<comment type="caution">
    <text evidence="10">The sequence shown here is derived from an EMBL/GenBank/DDBJ whole genome shotgun (WGS) entry which is preliminary data.</text>
</comment>
<evidence type="ECO:0000256" key="2">
    <source>
        <dbReference type="ARBA" id="ARBA00022679"/>
    </source>
</evidence>
<gene>
    <name evidence="10" type="ORF">WMO75_12630</name>
</gene>
<evidence type="ECO:0000256" key="5">
    <source>
        <dbReference type="ARBA" id="ARBA00023316"/>
    </source>
</evidence>
<accession>A0ABV1ALU2</accession>
<dbReference type="SUPFAM" id="SSF143985">
    <property type="entry name" value="L,D-transpeptidase pre-catalytic domain-like"/>
    <property type="match status" value="1"/>
</dbReference>
<comment type="caution">
    <text evidence="6">Lacks conserved residue(s) required for the propagation of feature annotation.</text>
</comment>
<keyword evidence="8" id="KW-0812">Transmembrane</keyword>
<sequence>MAEENTGMSRERKILVGFIVVLFLLTIGAYFFGVYYFTEHFLPGTQVNGFNCSYMTQEETEKLLAEETSVYILAIQTRGNGRESISADEIDLKYTSDGSVNRMLHEQKRFQWFLAFSQHKSWEVPSSVTYDQDKFEQVIDSLNCMKDNQEPYDAYIKQNDDGFEVVPEVEGTKIDKEKLQKDISNAVTTGRTLVDLDVDGCYVDPAVYGDELTEDCEQMNELTDVVVTYDFSDRKETVDRTLIKEWLSRDEDGNLMLDHSAIASYVGQLASKYDTVGIERSFSTYDNREVTVSGGTYGWLIDQPKEADALYQAIMDKKTQVREPVYAQEAASRDTNDIGYSYVEVNLTDRRLVLYKSGNPVVDTGIAISSSTPDGVYSIEEKKNQQAVGNMTVDCWMSFTDDLGIYGDPGFEPGTATESEADSFGSSSETDFSSDMTDWSSTEGCIVLSEEAARELYQNVETGMPVVIYK</sequence>
<feature type="transmembrane region" description="Helical" evidence="8">
    <location>
        <begin position="14"/>
        <end position="37"/>
    </location>
</feature>
<feature type="region of interest" description="Disordered" evidence="7">
    <location>
        <begin position="408"/>
        <end position="438"/>
    </location>
</feature>
<evidence type="ECO:0000259" key="9">
    <source>
        <dbReference type="PROSITE" id="PS52029"/>
    </source>
</evidence>
<evidence type="ECO:0000256" key="1">
    <source>
        <dbReference type="ARBA" id="ARBA00004752"/>
    </source>
</evidence>
<proteinExistence type="predicted"/>
<keyword evidence="5 6" id="KW-0961">Cell wall biogenesis/degradation</keyword>
<dbReference type="EMBL" id="JBBMEI010000041">
    <property type="protein sequence ID" value="MEQ2359155.1"/>
    <property type="molecule type" value="Genomic_DNA"/>
</dbReference>
<evidence type="ECO:0000256" key="3">
    <source>
        <dbReference type="ARBA" id="ARBA00022960"/>
    </source>
</evidence>
<evidence type="ECO:0000256" key="7">
    <source>
        <dbReference type="SAM" id="MobiDB-lite"/>
    </source>
</evidence>
<dbReference type="Proteomes" id="UP001446032">
    <property type="component" value="Unassembled WGS sequence"/>
</dbReference>
<dbReference type="InterPro" id="IPR038054">
    <property type="entry name" value="LD_TPept-like_central_sf"/>
</dbReference>
<name>A0ABV1ALU2_9FIRM</name>
<dbReference type="InterPro" id="IPR022029">
    <property type="entry name" value="YoaR-like_PG-bd"/>
</dbReference>
<organism evidence="10 11">
    <name type="scientific">Blautia intestinihominis</name>
    <dbReference type="NCBI Taxonomy" id="3133152"/>
    <lineage>
        <taxon>Bacteria</taxon>
        <taxon>Bacillati</taxon>
        <taxon>Bacillota</taxon>
        <taxon>Clostridia</taxon>
        <taxon>Lachnospirales</taxon>
        <taxon>Lachnospiraceae</taxon>
        <taxon>Blautia</taxon>
    </lineage>
</organism>
<dbReference type="Gene3D" id="2.40.440.10">
    <property type="entry name" value="L,D-transpeptidase catalytic domain-like"/>
    <property type="match status" value="1"/>
</dbReference>
<dbReference type="CDD" id="cd16913">
    <property type="entry name" value="YkuD_like"/>
    <property type="match status" value="1"/>
</dbReference>
<dbReference type="Pfam" id="PF12229">
    <property type="entry name" value="PG_binding_4"/>
    <property type="match status" value="2"/>
</dbReference>
<dbReference type="Pfam" id="PF03734">
    <property type="entry name" value="YkuD"/>
    <property type="match status" value="1"/>
</dbReference>
<comment type="pathway">
    <text evidence="1 6">Cell wall biogenesis; peptidoglycan biosynthesis.</text>
</comment>
<protein>
    <submittedName>
        <fullName evidence="10">Peptidoglycan binding domain-containing protein</fullName>
    </submittedName>
</protein>
<evidence type="ECO:0000256" key="6">
    <source>
        <dbReference type="PROSITE-ProRule" id="PRU01373"/>
    </source>
</evidence>
<keyword evidence="8" id="KW-1133">Transmembrane helix</keyword>
<dbReference type="PROSITE" id="PS52029">
    <property type="entry name" value="LD_TPASE"/>
    <property type="match status" value="1"/>
</dbReference>
<keyword evidence="4 6" id="KW-0573">Peptidoglycan synthesis</keyword>
<dbReference type="SUPFAM" id="SSF141523">
    <property type="entry name" value="L,D-transpeptidase catalytic domain-like"/>
    <property type="match status" value="1"/>
</dbReference>
<evidence type="ECO:0000256" key="8">
    <source>
        <dbReference type="SAM" id="Phobius"/>
    </source>
</evidence>